<evidence type="ECO:0000259" key="15">
    <source>
        <dbReference type="PROSITE" id="PS50878"/>
    </source>
</evidence>
<evidence type="ECO:0000256" key="11">
    <source>
        <dbReference type="ARBA" id="ARBA00023242"/>
    </source>
</evidence>
<dbReference type="GO" id="GO:0000781">
    <property type="term" value="C:chromosome, telomeric region"/>
    <property type="evidence" value="ECO:0007669"/>
    <property type="project" value="UniProtKB-SubCell"/>
</dbReference>
<name>A0A6J0BAA1_NEOLC</name>
<reference evidence="17" key="1">
    <citation type="submission" date="2025-08" db="UniProtKB">
        <authorList>
            <consortium name="RefSeq"/>
        </authorList>
    </citation>
    <scope>IDENTIFICATION</scope>
    <source>
        <tissue evidence="17">Thorax and Abdomen</tissue>
    </source>
</reference>
<dbReference type="GO" id="GO:0042162">
    <property type="term" value="F:telomeric DNA binding"/>
    <property type="evidence" value="ECO:0007669"/>
    <property type="project" value="TreeGrafter"/>
</dbReference>
<evidence type="ECO:0000256" key="4">
    <source>
        <dbReference type="ARBA" id="ARBA00022454"/>
    </source>
</evidence>
<evidence type="ECO:0000313" key="17">
    <source>
        <dbReference type="RefSeq" id="XP_015511874.1"/>
    </source>
</evidence>
<dbReference type="EC" id="2.7.7.49" evidence="2 14"/>
<evidence type="ECO:0000256" key="6">
    <source>
        <dbReference type="ARBA" id="ARBA00022695"/>
    </source>
</evidence>
<dbReference type="InParanoid" id="A0A6J0BAA1"/>
<evidence type="ECO:0000256" key="9">
    <source>
        <dbReference type="ARBA" id="ARBA00022895"/>
    </source>
</evidence>
<dbReference type="OrthoDB" id="289721at2759"/>
<dbReference type="InterPro" id="IPR043502">
    <property type="entry name" value="DNA/RNA_pol_sf"/>
</dbReference>
<dbReference type="InterPro" id="IPR021891">
    <property type="entry name" value="Telomerase_RBD"/>
</dbReference>
<evidence type="ECO:0000256" key="5">
    <source>
        <dbReference type="ARBA" id="ARBA00022679"/>
    </source>
</evidence>
<organism evidence="17">
    <name type="scientific">Neodiprion lecontei</name>
    <name type="common">Redheaded pine sawfly</name>
    <dbReference type="NCBI Taxonomy" id="441921"/>
    <lineage>
        <taxon>Eukaryota</taxon>
        <taxon>Metazoa</taxon>
        <taxon>Ecdysozoa</taxon>
        <taxon>Arthropoda</taxon>
        <taxon>Hexapoda</taxon>
        <taxon>Insecta</taxon>
        <taxon>Pterygota</taxon>
        <taxon>Neoptera</taxon>
        <taxon>Endopterygota</taxon>
        <taxon>Hymenoptera</taxon>
        <taxon>Tenthredinoidea</taxon>
        <taxon>Diprionidae</taxon>
        <taxon>Diprioninae</taxon>
        <taxon>Neodiprion</taxon>
    </lineage>
</organism>
<dbReference type="PROSITE" id="PS50878">
    <property type="entry name" value="RT_POL"/>
    <property type="match status" value="1"/>
</dbReference>
<keyword evidence="9 14" id="KW-0779">Telomere</keyword>
<protein>
    <recommendedName>
        <fullName evidence="3 14">Telomerase reverse transcriptase</fullName>
        <ecNumber evidence="2 14">2.7.7.49</ecNumber>
    </recommendedName>
    <alternativeName>
        <fullName evidence="12 14">Telomerase catalytic subunit</fullName>
    </alternativeName>
</protein>
<keyword evidence="4 14" id="KW-0158">Chromosome</keyword>
<keyword evidence="16" id="KW-1185">Reference proteome</keyword>
<dbReference type="GO" id="GO:0000333">
    <property type="term" value="C:telomerase catalytic core complex"/>
    <property type="evidence" value="ECO:0007669"/>
    <property type="project" value="TreeGrafter"/>
</dbReference>
<dbReference type="RefSeq" id="XP_015511874.1">
    <property type="nucleotide sequence ID" value="XM_015656388.2"/>
</dbReference>
<sequence length="864" mass="100464">MLSEFREFVDFIQEITSDYPSKLVEFFRDIFIYVPDDKIPPKFEYMCPAATKPTALTVSLQKYFANQTEDFCELTYNEGWDQLEEHLGPDLLRFCLTECIFAKKTNAGAFMVSNLSNLCKKIPVNPPEKLSKRFYHTAKCQEESTDDLLVSRDDKINEWEKLQKNLIHLFCPDDIDISTDANLFKTSSSRKFPDGHVLVKKNSMTTMSSQVINTRVGNKKIVQYEDCMEPLELLLKKLKKAHSKYNYEKALNRLISSNTVASSGEKTIEHHNSGNQLPLPVLKKYFNNIFNHVIPRELFGSNKNRNTVIKIICHLLETPQYQSINLRSYILKMRVSEIRWLDGVKNSDVQWTILGKLLKWFFKNYVLEIFRTQLYIMVTNSKKKIYFKQIDWQKLTAEFLKKMSRDKVIARVNGITTKVSCNGRWILFPKKNGVRPIMSRVGGSEVGENTKLALCFLQQLHITKYGESGKQIFIEKWRNLVDKFRNERNKTVYLVCCDIQNAYGAIDQNKLLEIVESLAHSAGPQLSLKWYKISKNINAVKSNCFRSKKCFKYPELELPVHSKSIFACGSDKVVKVRTKVLLCEIKKNVLMQNILISNQRYLLQKGIAQGAILSTALCDLYYAHMVETNLSEFKDKGLLCRYVDDFLFATEDKALAERFLQYVHKGCPDYNCSFNAAKTRTNLPGHEHTMNDITYLGYNIHPKTLEVTSDFSKSPRYTTVLSKPRYQILQTFHKRLSNLASLKIDGMVLDLKINSEDTIIHNVNCMFKRQAERCLWLLSALFDDISSQLSEIFKIIRSTNLQIFRRIHRYFLTHGYNFESLVPRLLVIPWKSYRQVFGKKPSIHVHFRSLFLKSIKMNEHDRAN</sequence>
<dbReference type="Pfam" id="PF12009">
    <property type="entry name" value="Telomerase_RBD"/>
    <property type="match status" value="1"/>
</dbReference>
<dbReference type="Proteomes" id="UP000829291">
    <property type="component" value="Chromosome 7"/>
</dbReference>
<dbReference type="PANTHER" id="PTHR12066:SF0">
    <property type="entry name" value="TELOMERASE REVERSE TRANSCRIPTASE"/>
    <property type="match status" value="1"/>
</dbReference>
<dbReference type="SMART" id="SM00975">
    <property type="entry name" value="Telomerase_RBD"/>
    <property type="match status" value="1"/>
</dbReference>
<evidence type="ECO:0000256" key="3">
    <source>
        <dbReference type="ARBA" id="ARBA00016182"/>
    </source>
</evidence>
<dbReference type="Gene3D" id="1.10.132.70">
    <property type="match status" value="1"/>
</dbReference>
<evidence type="ECO:0000256" key="2">
    <source>
        <dbReference type="ARBA" id="ARBA00012493"/>
    </source>
</evidence>
<comment type="subcellular location">
    <subcellularLocation>
        <location evidence="14">Nucleus</location>
    </subcellularLocation>
    <subcellularLocation>
        <location evidence="14">Chromosome</location>
        <location evidence="14">Telomere</location>
    </subcellularLocation>
</comment>
<evidence type="ECO:0000256" key="8">
    <source>
        <dbReference type="ARBA" id="ARBA00022842"/>
    </source>
</evidence>
<evidence type="ECO:0000256" key="10">
    <source>
        <dbReference type="ARBA" id="ARBA00022918"/>
    </source>
</evidence>
<dbReference type="InterPro" id="IPR000477">
    <property type="entry name" value="RT_dom"/>
</dbReference>
<dbReference type="GeneID" id="107218494"/>
<evidence type="ECO:0000313" key="16">
    <source>
        <dbReference type="Proteomes" id="UP000829291"/>
    </source>
</evidence>
<keyword evidence="5 14" id="KW-0808">Transferase</keyword>
<comment type="catalytic activity">
    <reaction evidence="13 14">
        <text>DNA(n) + a 2'-deoxyribonucleoside 5'-triphosphate = DNA(n+1) + diphosphate</text>
        <dbReference type="Rhea" id="RHEA:22508"/>
        <dbReference type="Rhea" id="RHEA-COMP:17339"/>
        <dbReference type="Rhea" id="RHEA-COMP:17340"/>
        <dbReference type="ChEBI" id="CHEBI:33019"/>
        <dbReference type="ChEBI" id="CHEBI:61560"/>
        <dbReference type="ChEBI" id="CHEBI:173112"/>
        <dbReference type="EC" id="2.7.7.49"/>
    </reaction>
</comment>
<accession>A0A6J0BAA1</accession>
<dbReference type="PRINTS" id="PR01365">
    <property type="entry name" value="TELOMERASERT"/>
</dbReference>
<dbReference type="InterPro" id="IPR003545">
    <property type="entry name" value="Telomerase_RT"/>
</dbReference>
<dbReference type="CDD" id="cd01648">
    <property type="entry name" value="TERT"/>
    <property type="match status" value="1"/>
</dbReference>
<dbReference type="SUPFAM" id="SSF56672">
    <property type="entry name" value="DNA/RNA polymerases"/>
    <property type="match status" value="1"/>
</dbReference>
<dbReference type="GO" id="GO:0007004">
    <property type="term" value="P:telomere maintenance via telomerase"/>
    <property type="evidence" value="ECO:0007669"/>
    <property type="project" value="TreeGrafter"/>
</dbReference>
<dbReference type="GO" id="GO:0046872">
    <property type="term" value="F:metal ion binding"/>
    <property type="evidence" value="ECO:0007669"/>
    <property type="project" value="UniProtKB-KW"/>
</dbReference>
<keyword evidence="7 14" id="KW-0479">Metal-binding</keyword>
<keyword evidence="11 14" id="KW-0539">Nucleus</keyword>
<keyword evidence="10 14" id="KW-0695">RNA-directed DNA polymerase</keyword>
<evidence type="ECO:0000256" key="12">
    <source>
        <dbReference type="ARBA" id="ARBA00032044"/>
    </source>
</evidence>
<evidence type="ECO:0000256" key="1">
    <source>
        <dbReference type="ARBA" id="ARBA00008001"/>
    </source>
</evidence>
<comment type="function">
    <text evidence="14">Telomerase is a ribonucleoprotein enzyme essential for the replication of chromosome termini in most eukaryotes. It elongates telomeres. It is a reverse transcriptase that adds simple sequence repeats to chromosome ends by copying a template sequence within the RNA component of the enzyme.</text>
</comment>
<keyword evidence="8 14" id="KW-0460">Magnesium</keyword>
<comment type="similarity">
    <text evidence="1 14">Belongs to the reverse transcriptase family. Telomerase subfamily.</text>
</comment>
<dbReference type="GO" id="GO:0070034">
    <property type="term" value="F:telomerase RNA binding"/>
    <property type="evidence" value="ECO:0007669"/>
    <property type="project" value="TreeGrafter"/>
</dbReference>
<proteinExistence type="inferred from homology"/>
<feature type="domain" description="Reverse transcriptase" evidence="15">
    <location>
        <begin position="409"/>
        <end position="700"/>
    </location>
</feature>
<evidence type="ECO:0000256" key="13">
    <source>
        <dbReference type="ARBA" id="ARBA00048173"/>
    </source>
</evidence>
<dbReference type="AlphaFoldDB" id="A0A6J0BAA1"/>
<dbReference type="Pfam" id="PF00078">
    <property type="entry name" value="RVT_1"/>
    <property type="match status" value="1"/>
</dbReference>
<dbReference type="Gene3D" id="3.30.70.2630">
    <property type="match status" value="1"/>
</dbReference>
<evidence type="ECO:0000256" key="14">
    <source>
        <dbReference type="RuleBase" id="RU365061"/>
    </source>
</evidence>
<keyword evidence="6 14" id="KW-0548">Nucleotidyltransferase</keyword>
<dbReference type="PANTHER" id="PTHR12066">
    <property type="entry name" value="TELOMERASE REVERSE TRANSCRIPTASE"/>
    <property type="match status" value="1"/>
</dbReference>
<dbReference type="GO" id="GO:0003720">
    <property type="term" value="F:telomerase activity"/>
    <property type="evidence" value="ECO:0007669"/>
    <property type="project" value="InterPro"/>
</dbReference>
<evidence type="ECO:0000256" key="7">
    <source>
        <dbReference type="ARBA" id="ARBA00022723"/>
    </source>
</evidence>
<dbReference type="KEGG" id="nlo:107218494"/>
<gene>
    <name evidence="17" type="primary">LOC107218494</name>
</gene>